<evidence type="ECO:0000313" key="1">
    <source>
        <dbReference type="EMBL" id="KKL92042.1"/>
    </source>
</evidence>
<sequence>MKMRVDMPGFVKIYGDKLLRSTLWVGANPATKVVWITMLALSDRHGVVIGSLPGLAHTSNVSLDETAKALEYFRSPDPYSQSKDHEGRRVEEIEGGWVILNYAKHREFRTEAQVKEAARKQKWRESQRVGRVPDMPDVLPCPTVSRAEAEADADSNADIDKAAAAKGSYIRNCVQALNRGMTENTTLVGEWIPLPAANQDGSVTWEEDGIPLGVAIDLIYERSKVYRATGRNRGPRSLKYFDAAVREVWEGSEFERGKDEISEALNEV</sequence>
<gene>
    <name evidence="1" type="ORF">LCGC14_1888630</name>
</gene>
<accession>A0A0F9IYB9</accession>
<protein>
    <submittedName>
        <fullName evidence="1">Uncharacterized protein</fullName>
    </submittedName>
</protein>
<comment type="caution">
    <text evidence="1">The sequence shown here is derived from an EMBL/GenBank/DDBJ whole genome shotgun (WGS) entry which is preliminary data.</text>
</comment>
<proteinExistence type="predicted"/>
<name>A0A0F9IYB9_9ZZZZ</name>
<reference evidence="1" key="1">
    <citation type="journal article" date="2015" name="Nature">
        <title>Complex archaea that bridge the gap between prokaryotes and eukaryotes.</title>
        <authorList>
            <person name="Spang A."/>
            <person name="Saw J.H."/>
            <person name="Jorgensen S.L."/>
            <person name="Zaremba-Niedzwiedzka K."/>
            <person name="Martijn J."/>
            <person name="Lind A.E."/>
            <person name="van Eijk R."/>
            <person name="Schleper C."/>
            <person name="Guy L."/>
            <person name="Ettema T.J."/>
        </authorList>
    </citation>
    <scope>NUCLEOTIDE SEQUENCE</scope>
</reference>
<organism evidence="1">
    <name type="scientific">marine sediment metagenome</name>
    <dbReference type="NCBI Taxonomy" id="412755"/>
    <lineage>
        <taxon>unclassified sequences</taxon>
        <taxon>metagenomes</taxon>
        <taxon>ecological metagenomes</taxon>
    </lineage>
</organism>
<dbReference type="EMBL" id="LAZR01019572">
    <property type="protein sequence ID" value="KKL92042.1"/>
    <property type="molecule type" value="Genomic_DNA"/>
</dbReference>
<dbReference type="AlphaFoldDB" id="A0A0F9IYB9"/>